<keyword evidence="2" id="KW-1133">Transmembrane helix</keyword>
<protein>
    <recommendedName>
        <fullName evidence="3">DUF8017 domain-containing protein</fullName>
    </recommendedName>
</protein>
<evidence type="ECO:0000259" key="3">
    <source>
        <dbReference type="Pfam" id="PF26056"/>
    </source>
</evidence>
<dbReference type="EMBL" id="JANFNH010000001">
    <property type="protein sequence ID" value="MCQ4040534.1"/>
    <property type="molecule type" value="Genomic_DNA"/>
</dbReference>
<evidence type="ECO:0000256" key="2">
    <source>
        <dbReference type="SAM" id="Phobius"/>
    </source>
</evidence>
<organism evidence="4 5">
    <name type="scientific">Streptantibioticus rubrisoli</name>
    <dbReference type="NCBI Taxonomy" id="1387313"/>
    <lineage>
        <taxon>Bacteria</taxon>
        <taxon>Bacillati</taxon>
        <taxon>Actinomycetota</taxon>
        <taxon>Actinomycetes</taxon>
        <taxon>Kitasatosporales</taxon>
        <taxon>Streptomycetaceae</taxon>
        <taxon>Streptantibioticus</taxon>
    </lineage>
</organism>
<feature type="compositionally biased region" description="Pro residues" evidence="1">
    <location>
        <begin position="70"/>
        <end position="80"/>
    </location>
</feature>
<feature type="compositionally biased region" description="Low complexity" evidence="1">
    <location>
        <begin position="1"/>
        <end position="10"/>
    </location>
</feature>
<dbReference type="RefSeq" id="WP_255924484.1">
    <property type="nucleotide sequence ID" value="NZ_JANFNH010000001.1"/>
</dbReference>
<keyword evidence="2" id="KW-0472">Membrane</keyword>
<proteinExistence type="predicted"/>
<comment type="caution">
    <text evidence="4">The sequence shown here is derived from an EMBL/GenBank/DDBJ whole genome shotgun (WGS) entry which is preliminary data.</text>
</comment>
<sequence length="368" mass="37422">MWPGDQQPGGQQPPPQGPPPADTRPGGHQPGHGQPGGFAPPGGFGPPPGEGFGQPSGFGQSSGPTQPSAPGQPPYGPPQPFGYEQQPPGFGQMPPQWQQSGPPTIPPRPPNRRRTTIGVAVAAAVVLIAAGVGVAMGLRDGGGGATTAATSAPPSATVSASPSTAEPSGPPEAGPRGDGSDVQPVVPGWQVVVRADRKVAFDVPQGWKVKQQDELIGFEDEKGNPAVGMGAPAIYKENYCGGNTDAAAAGTKGAEGAKSVQDAAENQAQAWAYYGFNDMKSKQRGTLKATAATPFSNSHGIKGYAASATETNVPKTNQCATDGAAYAVAWVGHNSQLTVFVLYTSTGVPDEIPSQTITKIEGSIRQIP</sequence>
<feature type="compositionally biased region" description="Low complexity" evidence="1">
    <location>
        <begin position="81"/>
        <end position="99"/>
    </location>
</feature>
<feature type="compositionally biased region" description="Low complexity" evidence="1">
    <location>
        <begin position="146"/>
        <end position="167"/>
    </location>
</feature>
<dbReference type="Proteomes" id="UP001206206">
    <property type="component" value="Unassembled WGS sequence"/>
</dbReference>
<gene>
    <name evidence="4" type="ORF">NON19_00495</name>
</gene>
<feature type="compositionally biased region" description="Low complexity" evidence="1">
    <location>
        <begin position="57"/>
        <end position="68"/>
    </location>
</feature>
<evidence type="ECO:0000313" key="5">
    <source>
        <dbReference type="Proteomes" id="UP001206206"/>
    </source>
</evidence>
<feature type="transmembrane region" description="Helical" evidence="2">
    <location>
        <begin position="117"/>
        <end position="138"/>
    </location>
</feature>
<name>A0ABT1P590_9ACTN</name>
<accession>A0ABT1P590</accession>
<dbReference type="Pfam" id="PF26056">
    <property type="entry name" value="DUF8017"/>
    <property type="match status" value="1"/>
</dbReference>
<evidence type="ECO:0000256" key="1">
    <source>
        <dbReference type="SAM" id="MobiDB-lite"/>
    </source>
</evidence>
<feature type="region of interest" description="Disordered" evidence="1">
    <location>
        <begin position="1"/>
        <end position="113"/>
    </location>
</feature>
<dbReference type="InterPro" id="IPR058330">
    <property type="entry name" value="DUF8017"/>
</dbReference>
<feature type="compositionally biased region" description="Gly residues" evidence="1">
    <location>
        <begin position="28"/>
        <end position="42"/>
    </location>
</feature>
<keyword evidence="5" id="KW-1185">Reference proteome</keyword>
<keyword evidence="2" id="KW-0812">Transmembrane</keyword>
<feature type="region of interest" description="Disordered" evidence="1">
    <location>
        <begin position="142"/>
        <end position="183"/>
    </location>
</feature>
<evidence type="ECO:0000313" key="4">
    <source>
        <dbReference type="EMBL" id="MCQ4040534.1"/>
    </source>
</evidence>
<feature type="domain" description="DUF8017" evidence="3">
    <location>
        <begin position="183"/>
        <end position="366"/>
    </location>
</feature>
<feature type="compositionally biased region" description="Pro residues" evidence="1">
    <location>
        <begin position="11"/>
        <end position="22"/>
    </location>
</feature>
<reference evidence="4 5" key="1">
    <citation type="submission" date="2022-06" db="EMBL/GenBank/DDBJ databases">
        <title>Draft genome sequence of type strain Streptomyces rubrisoli DSM 42083.</title>
        <authorList>
            <person name="Duangmal K."/>
            <person name="Klaysubun C."/>
        </authorList>
    </citation>
    <scope>NUCLEOTIDE SEQUENCE [LARGE SCALE GENOMIC DNA]</scope>
    <source>
        <strain evidence="4 5">DSM 42083</strain>
    </source>
</reference>